<dbReference type="GO" id="GO:0004739">
    <property type="term" value="F:pyruvate dehydrogenase (acetyl-transferring) activity"/>
    <property type="evidence" value="ECO:0007669"/>
    <property type="project" value="UniProtKB-UniRule"/>
</dbReference>
<feature type="compositionally biased region" description="Low complexity" evidence="12">
    <location>
        <begin position="105"/>
        <end position="114"/>
    </location>
</feature>
<dbReference type="SUPFAM" id="SSF52922">
    <property type="entry name" value="TK C-terminal domain-like"/>
    <property type="match status" value="1"/>
</dbReference>
<dbReference type="CDD" id="cd07036">
    <property type="entry name" value="TPP_PYR_E1-PDHc-beta_like"/>
    <property type="match status" value="1"/>
</dbReference>
<keyword evidence="15" id="KW-1185">Reference proteome</keyword>
<dbReference type="InterPro" id="IPR027110">
    <property type="entry name" value="PDHB_mito-type"/>
</dbReference>
<reference evidence="14 15" key="1">
    <citation type="submission" date="2023-06" db="EMBL/GenBank/DDBJ databases">
        <title>Altererythrobacter rubellus NBRC 112769 genome.</title>
        <authorList>
            <person name="Zhang K."/>
        </authorList>
    </citation>
    <scope>NUCLEOTIDE SEQUENCE [LARGE SCALE GENOMIC DNA]</scope>
    <source>
        <strain evidence="14 15">NBRC 112769</strain>
    </source>
</reference>
<evidence type="ECO:0000256" key="3">
    <source>
        <dbReference type="ARBA" id="ARBA00011870"/>
    </source>
</evidence>
<dbReference type="EC" id="1.2.4.1" evidence="4 11"/>
<organism evidence="14 15">
    <name type="scientific">Altererythrobacter rubellus</name>
    <dbReference type="NCBI Taxonomy" id="2173831"/>
    <lineage>
        <taxon>Bacteria</taxon>
        <taxon>Pseudomonadati</taxon>
        <taxon>Pseudomonadota</taxon>
        <taxon>Alphaproteobacteria</taxon>
        <taxon>Sphingomonadales</taxon>
        <taxon>Erythrobacteraceae</taxon>
        <taxon>Altererythrobacter</taxon>
    </lineage>
</organism>
<comment type="subunit">
    <text evidence="3">Heterodimer of an alpha and a beta chain.</text>
</comment>
<gene>
    <name evidence="14" type="ORF">QQX03_07610</name>
</gene>
<feature type="compositionally biased region" description="Low complexity" evidence="12">
    <location>
        <begin position="86"/>
        <end position="97"/>
    </location>
</feature>
<evidence type="ECO:0000256" key="2">
    <source>
        <dbReference type="ARBA" id="ARBA00001964"/>
    </source>
</evidence>
<dbReference type="InterPro" id="IPR009014">
    <property type="entry name" value="Transketo_C/PFOR_II"/>
</dbReference>
<evidence type="ECO:0000313" key="15">
    <source>
        <dbReference type="Proteomes" id="UP001231445"/>
    </source>
</evidence>
<dbReference type="GO" id="GO:0006086">
    <property type="term" value="P:pyruvate decarboxylation to acetyl-CoA"/>
    <property type="evidence" value="ECO:0007669"/>
    <property type="project" value="InterPro"/>
</dbReference>
<dbReference type="InterPro" id="IPR029061">
    <property type="entry name" value="THDP-binding"/>
</dbReference>
<dbReference type="InterPro" id="IPR033248">
    <property type="entry name" value="Transketolase_C"/>
</dbReference>
<evidence type="ECO:0000256" key="12">
    <source>
        <dbReference type="SAM" id="MobiDB-lite"/>
    </source>
</evidence>
<dbReference type="PANTHER" id="PTHR11624">
    <property type="entry name" value="DEHYDROGENASE RELATED"/>
    <property type="match status" value="1"/>
</dbReference>
<keyword evidence="7 11" id="KW-0560">Oxidoreductase</keyword>
<evidence type="ECO:0000256" key="7">
    <source>
        <dbReference type="ARBA" id="ARBA00023002"/>
    </source>
</evidence>
<dbReference type="Pfam" id="PF02780">
    <property type="entry name" value="Transketolase_C"/>
    <property type="match status" value="1"/>
</dbReference>
<dbReference type="NCBIfam" id="NF008854">
    <property type="entry name" value="PRK11892.1"/>
    <property type="match status" value="1"/>
</dbReference>
<dbReference type="Gene3D" id="3.40.50.920">
    <property type="match status" value="1"/>
</dbReference>
<dbReference type="SMART" id="SM00861">
    <property type="entry name" value="Transket_pyr"/>
    <property type="match status" value="1"/>
</dbReference>
<comment type="cofactor">
    <cofactor evidence="2 11">
        <name>thiamine diphosphate</name>
        <dbReference type="ChEBI" id="CHEBI:58937"/>
    </cofactor>
</comment>
<dbReference type="Gene3D" id="3.40.50.970">
    <property type="match status" value="1"/>
</dbReference>
<dbReference type="PROSITE" id="PS00189">
    <property type="entry name" value="LIPOYL"/>
    <property type="match status" value="1"/>
</dbReference>
<dbReference type="KEGG" id="arue:QQX03_07610"/>
<dbReference type="Pfam" id="PF00364">
    <property type="entry name" value="Biotin_lipoyl"/>
    <property type="match status" value="1"/>
</dbReference>
<evidence type="ECO:0000256" key="11">
    <source>
        <dbReference type="RuleBase" id="RU364074"/>
    </source>
</evidence>
<dbReference type="RefSeq" id="WP_285975157.1">
    <property type="nucleotide sequence ID" value="NZ_CP127221.1"/>
</dbReference>
<dbReference type="PROSITE" id="PS50968">
    <property type="entry name" value="BIOTINYL_LIPOYL"/>
    <property type="match status" value="1"/>
</dbReference>
<keyword evidence="9 11" id="KW-0670">Pyruvate</keyword>
<evidence type="ECO:0000256" key="1">
    <source>
        <dbReference type="ARBA" id="ARBA00001938"/>
    </source>
</evidence>
<proteinExistence type="predicted"/>
<dbReference type="EMBL" id="CP127221">
    <property type="protein sequence ID" value="WIW94841.1"/>
    <property type="molecule type" value="Genomic_DNA"/>
</dbReference>
<dbReference type="PANTHER" id="PTHR11624:SF96">
    <property type="entry name" value="PYRUVATE DEHYDROGENASE E1 COMPONENT SUBUNIT BETA, MITOCHONDRIAL"/>
    <property type="match status" value="1"/>
</dbReference>
<evidence type="ECO:0000256" key="8">
    <source>
        <dbReference type="ARBA" id="ARBA00023052"/>
    </source>
</evidence>
<accession>A0A9Y2F8E2</accession>
<dbReference type="InterPro" id="IPR005475">
    <property type="entry name" value="Transketolase-like_Pyr-bd"/>
</dbReference>
<dbReference type="InterPro" id="IPR011053">
    <property type="entry name" value="Single_hybrid_motif"/>
</dbReference>
<protein>
    <recommendedName>
        <fullName evidence="5 11">Pyruvate dehydrogenase E1 component subunit beta</fullName>
        <ecNumber evidence="4 11">1.2.4.1</ecNumber>
    </recommendedName>
</protein>
<dbReference type="AlphaFoldDB" id="A0A9Y2F8E2"/>
<evidence type="ECO:0000256" key="9">
    <source>
        <dbReference type="ARBA" id="ARBA00023317"/>
    </source>
</evidence>
<comment type="catalytic activity">
    <reaction evidence="11">
        <text>N(6)-[(R)-lipoyl]-L-lysyl-[protein] + pyruvate + H(+) = N(6)-[(R)-S(8)-acetyldihydrolipoyl]-L-lysyl-[protein] + CO2</text>
        <dbReference type="Rhea" id="RHEA:19189"/>
        <dbReference type="Rhea" id="RHEA-COMP:10474"/>
        <dbReference type="Rhea" id="RHEA-COMP:10478"/>
        <dbReference type="ChEBI" id="CHEBI:15361"/>
        <dbReference type="ChEBI" id="CHEBI:15378"/>
        <dbReference type="ChEBI" id="CHEBI:16526"/>
        <dbReference type="ChEBI" id="CHEBI:83099"/>
        <dbReference type="ChEBI" id="CHEBI:83111"/>
        <dbReference type="EC" id="1.2.4.1"/>
    </reaction>
</comment>
<evidence type="ECO:0000313" key="14">
    <source>
        <dbReference type="EMBL" id="WIW94841.1"/>
    </source>
</evidence>
<dbReference type="Pfam" id="PF02779">
    <property type="entry name" value="Transket_pyr"/>
    <property type="match status" value="1"/>
</dbReference>
<dbReference type="InterPro" id="IPR003016">
    <property type="entry name" value="2-oxoA_DH_lipoyl-BS"/>
</dbReference>
<comment type="cofactor">
    <cofactor evidence="1">
        <name>(R)-lipoate</name>
        <dbReference type="ChEBI" id="CHEBI:83088"/>
    </cofactor>
</comment>
<dbReference type="Gene3D" id="2.40.50.100">
    <property type="match status" value="1"/>
</dbReference>
<evidence type="ECO:0000256" key="10">
    <source>
        <dbReference type="ARBA" id="ARBA00025211"/>
    </source>
</evidence>
<dbReference type="FunFam" id="2.40.50.100:FF:000010">
    <property type="entry name" value="Acetyltransferase component of pyruvate dehydrogenase complex"/>
    <property type="match status" value="1"/>
</dbReference>
<dbReference type="SUPFAM" id="SSF51230">
    <property type="entry name" value="Single hybrid motif"/>
    <property type="match status" value="1"/>
</dbReference>
<name>A0A9Y2F8E2_9SPHN</name>
<feature type="domain" description="Lipoyl-binding" evidence="13">
    <location>
        <begin position="2"/>
        <end position="78"/>
    </location>
</feature>
<dbReference type="FunFam" id="3.40.50.970:FF:000001">
    <property type="entry name" value="Pyruvate dehydrogenase E1 beta subunit"/>
    <property type="match status" value="1"/>
</dbReference>
<feature type="region of interest" description="Disordered" evidence="12">
    <location>
        <begin position="79"/>
        <end position="125"/>
    </location>
</feature>
<dbReference type="CDD" id="cd06849">
    <property type="entry name" value="lipoyl_domain"/>
    <property type="match status" value="1"/>
</dbReference>
<dbReference type="SUPFAM" id="SSF52518">
    <property type="entry name" value="Thiamin diphosphate-binding fold (THDP-binding)"/>
    <property type="match status" value="1"/>
</dbReference>
<dbReference type="NCBIfam" id="NF006667">
    <property type="entry name" value="PRK09212.1"/>
    <property type="match status" value="1"/>
</dbReference>
<dbReference type="FunFam" id="3.40.50.920:FF:000001">
    <property type="entry name" value="Pyruvate dehydrogenase E1 beta subunit"/>
    <property type="match status" value="1"/>
</dbReference>
<evidence type="ECO:0000259" key="13">
    <source>
        <dbReference type="PROSITE" id="PS50968"/>
    </source>
</evidence>
<dbReference type="InterPro" id="IPR000089">
    <property type="entry name" value="Biotin_lipoyl"/>
</dbReference>
<sequence length="452" mass="48267">MAIELKMPALSPTMEEGTLTKWLKKVGDTIEAGDIIAEIETDKATMEFEAIDDGVITKILVAEGTENVAVGTVIAELEGEGDEASASETPSAAAPVVAPAPAPSAAPSKPVTTPKADPSIPEGTSFSQVSVREALRDGMAEEMRRDDRVFVMGEEVAEYQGAYKVTQGLLDEFGPKRVIDTPITEYGFAGIGTGAAMGGLRPIVEFMTFNFAMQAIDHIINSAAKTNYMSGGQMRCPIVFRGPNGAASRVGAQHSQNYGPWYASVPGLIVIAPYDSADAKGLMKAAIRSEDPVVFLENELVYGRSFDVPDVDEYVLPIGKARIMREGSDVTIVSYSIGVGLALEAAETLAEEGIDAEVIDLRTLRPLDREAILTSLAKTNRLVIAEEGWPTCSIASEVMAVCMEDGFDHLDAPVLRVCDEDVPLPYAANLEKLAFIDAPRIVAAVKKVCYKA</sequence>
<evidence type="ECO:0000256" key="4">
    <source>
        <dbReference type="ARBA" id="ARBA00012281"/>
    </source>
</evidence>
<comment type="function">
    <text evidence="10">The pyruvate dehydrogenase complex catalyzes the overall conversion of pyruvate to acetyl-CoA and CO(2). It contains multiple copies of three enzymatic components: pyruvate dehydrogenase (E1), dihydrolipoamide acetyltransferase (E2) and lipoamide dehydrogenase (E3).</text>
</comment>
<evidence type="ECO:0000256" key="6">
    <source>
        <dbReference type="ARBA" id="ARBA00022823"/>
    </source>
</evidence>
<keyword evidence="8 11" id="KW-0786">Thiamine pyrophosphate</keyword>
<evidence type="ECO:0000256" key="5">
    <source>
        <dbReference type="ARBA" id="ARBA00016138"/>
    </source>
</evidence>
<dbReference type="Proteomes" id="UP001231445">
    <property type="component" value="Chromosome"/>
</dbReference>
<keyword evidence="6" id="KW-0450">Lipoyl</keyword>
<comment type="function">
    <text evidence="11">The pyruvate dehydrogenase complex catalyzes the overall conversion of pyruvate to acetyl-CoA and CO2.</text>
</comment>